<dbReference type="SUPFAM" id="SSF55347">
    <property type="entry name" value="Glyceraldehyde-3-phosphate dehydrogenase-like, C-terminal domain"/>
    <property type="match status" value="1"/>
</dbReference>
<evidence type="ECO:0000313" key="3">
    <source>
        <dbReference type="EMBL" id="GHA29896.1"/>
    </source>
</evidence>
<dbReference type="GO" id="GO:0016491">
    <property type="term" value="F:oxidoreductase activity"/>
    <property type="evidence" value="ECO:0007669"/>
    <property type="project" value="UniProtKB-KW"/>
</dbReference>
<proteinExistence type="predicted"/>
<comment type="caution">
    <text evidence="3">The sequence shown here is derived from an EMBL/GenBank/DDBJ whole genome shotgun (WGS) entry which is preliminary data.</text>
</comment>
<dbReference type="RefSeq" id="WP_189426258.1">
    <property type="nucleotide sequence ID" value="NZ_BMZE01000003.1"/>
</dbReference>
<dbReference type="GO" id="GO:0000166">
    <property type="term" value="F:nucleotide binding"/>
    <property type="evidence" value="ECO:0007669"/>
    <property type="project" value="InterPro"/>
</dbReference>
<dbReference type="Proteomes" id="UP000646579">
    <property type="component" value="Unassembled WGS sequence"/>
</dbReference>
<sequence>MTSTSSKPIRLGIIGLGLITQSQHMPNLLASLRDRFTIAHVCDVSAELAAAIGADTGARHTTDFGAVIADPDVDAVLICTPGAHSTVARQALDAGKHVFAEKPYSYDPEIAARDAAFAAENGLVLQVGYMKMYEPAIALAREAFDAIGPLHLVRMTVLHPSDERQTDDLAIKRFSDVSADAIEAARAENQAEVSAAISGQAGLDPVLFRNVLHGSVCHQTSVLRALFPDDATRLVSAHQDAPGSARSEPPKMQILGAIENGPDWVISWNWLTNFPDYQEWVEIYGDKGSLRIDFPPPYRKGELARLTITTSAPDNAVAVETIAPKGPSAFSRELKGFAAAIAGGEPVLSDGAGAGRDAALLRDIAALLG</sequence>
<dbReference type="AlphaFoldDB" id="A0A918SB03"/>
<dbReference type="Pfam" id="PF01408">
    <property type="entry name" value="GFO_IDH_MocA"/>
    <property type="match status" value="1"/>
</dbReference>
<organism evidence="3 4">
    <name type="scientific">Devosia pacifica</name>
    <dbReference type="NCBI Taxonomy" id="1335967"/>
    <lineage>
        <taxon>Bacteria</taxon>
        <taxon>Pseudomonadati</taxon>
        <taxon>Pseudomonadota</taxon>
        <taxon>Alphaproteobacteria</taxon>
        <taxon>Hyphomicrobiales</taxon>
        <taxon>Devosiaceae</taxon>
        <taxon>Devosia</taxon>
    </lineage>
</organism>
<keyword evidence="4" id="KW-1185">Reference proteome</keyword>
<dbReference type="PANTHER" id="PTHR43818">
    <property type="entry name" value="BCDNA.GH03377"/>
    <property type="match status" value="1"/>
</dbReference>
<gene>
    <name evidence="3" type="ORF">GCM10007989_26950</name>
</gene>
<name>A0A918SB03_9HYPH</name>
<dbReference type="InterPro" id="IPR050463">
    <property type="entry name" value="Gfo/Idh/MocA_oxidrdct_glycsds"/>
</dbReference>
<feature type="domain" description="Gfo/Idh/MocA-like oxidoreductase N-terminal" evidence="2">
    <location>
        <begin position="9"/>
        <end position="129"/>
    </location>
</feature>
<dbReference type="Gene3D" id="3.30.360.10">
    <property type="entry name" value="Dihydrodipicolinate Reductase, domain 2"/>
    <property type="match status" value="1"/>
</dbReference>
<evidence type="ECO:0000259" key="2">
    <source>
        <dbReference type="Pfam" id="PF01408"/>
    </source>
</evidence>
<keyword evidence="1" id="KW-0560">Oxidoreductase</keyword>
<reference evidence="3" key="1">
    <citation type="journal article" date="2014" name="Int. J. Syst. Evol. Microbiol.">
        <title>Complete genome sequence of Corynebacterium casei LMG S-19264T (=DSM 44701T), isolated from a smear-ripened cheese.</title>
        <authorList>
            <consortium name="US DOE Joint Genome Institute (JGI-PGF)"/>
            <person name="Walter F."/>
            <person name="Albersmeier A."/>
            <person name="Kalinowski J."/>
            <person name="Ruckert C."/>
        </authorList>
    </citation>
    <scope>NUCLEOTIDE SEQUENCE</scope>
    <source>
        <strain evidence="3">KCTC 32437</strain>
    </source>
</reference>
<dbReference type="PANTHER" id="PTHR43818:SF11">
    <property type="entry name" value="BCDNA.GH03377"/>
    <property type="match status" value="1"/>
</dbReference>
<evidence type="ECO:0000313" key="4">
    <source>
        <dbReference type="Proteomes" id="UP000646579"/>
    </source>
</evidence>
<dbReference type="InterPro" id="IPR036291">
    <property type="entry name" value="NAD(P)-bd_dom_sf"/>
</dbReference>
<protein>
    <submittedName>
        <fullName evidence="3">Oxidoreductase</fullName>
    </submittedName>
</protein>
<dbReference type="EMBL" id="BMZE01000003">
    <property type="protein sequence ID" value="GHA29896.1"/>
    <property type="molecule type" value="Genomic_DNA"/>
</dbReference>
<dbReference type="InterPro" id="IPR000683">
    <property type="entry name" value="Gfo/Idh/MocA-like_OxRdtase_N"/>
</dbReference>
<evidence type="ECO:0000256" key="1">
    <source>
        <dbReference type="ARBA" id="ARBA00023002"/>
    </source>
</evidence>
<dbReference type="Gene3D" id="3.40.50.720">
    <property type="entry name" value="NAD(P)-binding Rossmann-like Domain"/>
    <property type="match status" value="1"/>
</dbReference>
<dbReference type="SUPFAM" id="SSF51735">
    <property type="entry name" value="NAD(P)-binding Rossmann-fold domains"/>
    <property type="match status" value="1"/>
</dbReference>
<reference evidence="3" key="2">
    <citation type="submission" date="2020-09" db="EMBL/GenBank/DDBJ databases">
        <authorList>
            <person name="Sun Q."/>
            <person name="Kim S."/>
        </authorList>
    </citation>
    <scope>NUCLEOTIDE SEQUENCE</scope>
    <source>
        <strain evidence="3">KCTC 32437</strain>
    </source>
</reference>
<accession>A0A918SB03</accession>